<reference evidence="1 2" key="1">
    <citation type="journal article" date="2013" name="Genome Announc.">
        <title>Genome Sequence of the Obligate Gammaproteobacterial Methanotroph Methylomicrobium album Strain BG8.</title>
        <authorList>
            <person name="Kits K.D."/>
            <person name="Kalyuzhnaya M.G."/>
            <person name="Klotz M.G."/>
            <person name="Jetten M.S."/>
            <person name="Op den Camp H.J."/>
            <person name="Vuilleumier S."/>
            <person name="Bringel F."/>
            <person name="Dispirito A.A."/>
            <person name="Murrell J.C."/>
            <person name="Bruce D."/>
            <person name="Cheng J.F."/>
            <person name="Copeland A."/>
            <person name="Goodwin L."/>
            <person name="Hauser L."/>
            <person name="Lajus A."/>
            <person name="Land M.L."/>
            <person name="Lapidus A."/>
            <person name="Lucas S."/>
            <person name="Medigue C."/>
            <person name="Pitluck S."/>
            <person name="Woyke T."/>
            <person name="Zeytun A."/>
            <person name="Stein L.Y."/>
        </authorList>
    </citation>
    <scope>NUCLEOTIDE SEQUENCE [LARGE SCALE GENOMIC DNA]</scope>
    <source>
        <strain evidence="1 2">BG8</strain>
    </source>
</reference>
<dbReference type="EMBL" id="CM001475">
    <property type="protein sequence ID" value="EIC29172.1"/>
    <property type="molecule type" value="Genomic_DNA"/>
</dbReference>
<dbReference type="HOGENOM" id="CLU_113334_0_0_6"/>
<evidence type="ECO:0000313" key="2">
    <source>
        <dbReference type="Proteomes" id="UP000005090"/>
    </source>
</evidence>
<dbReference type="AlphaFoldDB" id="H8GK48"/>
<keyword evidence="2" id="KW-1185">Reference proteome</keyword>
<dbReference type="CDD" id="cd09627">
    <property type="entry name" value="DOMON_murB_like"/>
    <property type="match status" value="1"/>
</dbReference>
<sequence>MTIKLLHCHSATPNDSIDSLSVEIERDAEAGLTLRYRLAGHLEKILIPAAKPSAAGDGLWRHTCFEAFAAAAGTSAYREFNFSPSREWAAYAFGDYRARRPWSIGTPPVIEVSQPQDQLLLTARIAADDLPAGDRLTLGLTAVIESIDGNLSYWALHHPGEKPDFHDRAGFVYPLDSILSDNPLK</sequence>
<protein>
    <recommendedName>
        <fullName evidence="3">DOMON-like domain-containing protein</fullName>
    </recommendedName>
</protein>
<proteinExistence type="predicted"/>
<accession>H8GK48</accession>
<dbReference type="RefSeq" id="WP_005370861.1">
    <property type="nucleotide sequence ID" value="NZ_CM001475.1"/>
</dbReference>
<dbReference type="eggNOG" id="ENOG5032VVI">
    <property type="taxonomic scope" value="Bacteria"/>
</dbReference>
<organism evidence="1 2">
    <name type="scientific">Methylomicrobium album BG8</name>
    <dbReference type="NCBI Taxonomy" id="686340"/>
    <lineage>
        <taxon>Bacteria</taxon>
        <taxon>Pseudomonadati</taxon>
        <taxon>Pseudomonadota</taxon>
        <taxon>Gammaproteobacteria</taxon>
        <taxon>Methylococcales</taxon>
        <taxon>Methylococcaceae</taxon>
        <taxon>Methylomicrobium</taxon>
    </lineage>
</organism>
<evidence type="ECO:0008006" key="3">
    <source>
        <dbReference type="Google" id="ProtNLM"/>
    </source>
</evidence>
<evidence type="ECO:0000313" key="1">
    <source>
        <dbReference type="EMBL" id="EIC29172.1"/>
    </source>
</evidence>
<name>H8GK48_METAL</name>
<gene>
    <name evidence="1" type="ORF">Metal_1385</name>
</gene>
<dbReference type="STRING" id="686340.Metal_1385"/>
<dbReference type="Proteomes" id="UP000005090">
    <property type="component" value="Chromosome"/>
</dbReference>